<name>A0A518C2G2_9BACT</name>
<gene>
    <name evidence="1" type="ORF">Pan97_03730</name>
</gene>
<reference evidence="2" key="1">
    <citation type="submission" date="2019-02" db="EMBL/GenBank/DDBJ databases">
        <title>Deep-cultivation of Planctomycetes and their phenomic and genomic characterization uncovers novel biology.</title>
        <authorList>
            <person name="Wiegand S."/>
            <person name="Jogler M."/>
            <person name="Boedeker C."/>
            <person name="Pinto D."/>
            <person name="Vollmers J."/>
            <person name="Rivas-Marin E."/>
            <person name="Kohn T."/>
            <person name="Peeters S.H."/>
            <person name="Heuer A."/>
            <person name="Rast P."/>
            <person name="Oberbeckmann S."/>
            <person name="Bunk B."/>
            <person name="Jeske O."/>
            <person name="Meyerdierks A."/>
            <person name="Storesund J.E."/>
            <person name="Kallscheuer N."/>
            <person name="Luecker S."/>
            <person name="Lage O.M."/>
            <person name="Pohl T."/>
            <person name="Merkel B.J."/>
            <person name="Hornburger P."/>
            <person name="Mueller R.-W."/>
            <person name="Bruemmer F."/>
            <person name="Labrenz M."/>
            <person name="Spormann A.M."/>
            <person name="Op den Camp H."/>
            <person name="Overmann J."/>
            <person name="Amann R."/>
            <person name="Jetten M.S.M."/>
            <person name="Mascher T."/>
            <person name="Medema M.H."/>
            <person name="Devos D.P."/>
            <person name="Kaster A.-K."/>
            <person name="Ovreas L."/>
            <person name="Rohde M."/>
            <person name="Galperin M.Y."/>
            <person name="Jogler C."/>
        </authorList>
    </citation>
    <scope>NUCLEOTIDE SEQUENCE [LARGE SCALE GENOMIC DNA]</scope>
    <source>
        <strain evidence="2">Pan97</strain>
    </source>
</reference>
<protein>
    <submittedName>
        <fullName evidence="1">Uncharacterized protein</fullName>
    </submittedName>
</protein>
<proteinExistence type="predicted"/>
<dbReference type="OrthoDB" id="291697at2"/>
<evidence type="ECO:0000313" key="2">
    <source>
        <dbReference type="Proteomes" id="UP000318626"/>
    </source>
</evidence>
<evidence type="ECO:0000313" key="1">
    <source>
        <dbReference type="EMBL" id="QDU73402.1"/>
    </source>
</evidence>
<sequence>MSFSVKYLGNGGQQVPCPRLAFAALVLTMAAVMLGCDSGPSLGQVTGTVTYQGKPIEKGTIVFEVPGTRSAFGKIENGKIVDVSTFESGDGVPLGEATVAVNAYDDAGMSTEQTSPNGQNAPGGTGRMVIGKNLIPAKYSNPTTSNLHVTIEAGMNVVELNLLP</sequence>
<dbReference type="RefSeq" id="WP_144970203.1">
    <property type="nucleotide sequence ID" value="NZ_CP036289.1"/>
</dbReference>
<organism evidence="1 2">
    <name type="scientific">Bremerella volcania</name>
    <dbReference type="NCBI Taxonomy" id="2527984"/>
    <lineage>
        <taxon>Bacteria</taxon>
        <taxon>Pseudomonadati</taxon>
        <taxon>Planctomycetota</taxon>
        <taxon>Planctomycetia</taxon>
        <taxon>Pirellulales</taxon>
        <taxon>Pirellulaceae</taxon>
        <taxon>Bremerella</taxon>
    </lineage>
</organism>
<keyword evidence="2" id="KW-1185">Reference proteome</keyword>
<dbReference type="Proteomes" id="UP000318626">
    <property type="component" value="Chromosome"/>
</dbReference>
<dbReference type="KEGG" id="bvo:Pan97_03730"/>
<accession>A0A518C2G2</accession>
<dbReference type="EMBL" id="CP036289">
    <property type="protein sequence ID" value="QDU73402.1"/>
    <property type="molecule type" value="Genomic_DNA"/>
</dbReference>
<dbReference type="AlphaFoldDB" id="A0A518C2G2"/>